<reference evidence="2 3" key="1">
    <citation type="submission" date="2019-08" db="EMBL/GenBank/DDBJ databases">
        <title>In-depth cultivation of the pig gut microbiome towards novel bacterial diversity and tailored functional studies.</title>
        <authorList>
            <person name="Wylensek D."/>
            <person name="Hitch T.C.A."/>
            <person name="Clavel T."/>
        </authorList>
    </citation>
    <scope>NUCLEOTIDE SEQUENCE [LARGE SCALE GENOMIC DNA]</scope>
    <source>
        <strain evidence="2 3">Oil-RF-744-WCA-WT-10</strain>
    </source>
</reference>
<dbReference type="Proteomes" id="UP000483362">
    <property type="component" value="Unassembled WGS sequence"/>
</dbReference>
<dbReference type="RefSeq" id="WP_154327887.1">
    <property type="nucleotide sequence ID" value="NZ_CP045696.1"/>
</dbReference>
<keyword evidence="1" id="KW-0472">Membrane</keyword>
<evidence type="ECO:0000313" key="3">
    <source>
        <dbReference type="Proteomes" id="UP000483362"/>
    </source>
</evidence>
<gene>
    <name evidence="2" type="ORF">FYJ29_00855</name>
</gene>
<feature type="transmembrane region" description="Helical" evidence="1">
    <location>
        <begin position="175"/>
        <end position="205"/>
    </location>
</feature>
<comment type="caution">
    <text evidence="2">The sequence shown here is derived from an EMBL/GenBank/DDBJ whole genome shotgun (WGS) entry which is preliminary data.</text>
</comment>
<evidence type="ECO:0000313" key="2">
    <source>
        <dbReference type="EMBL" id="MSS16328.1"/>
    </source>
</evidence>
<organism evidence="2 3">
    <name type="scientific">Sodaliphilus pleomorphus</name>
    <dbReference type="NCBI Taxonomy" id="2606626"/>
    <lineage>
        <taxon>Bacteria</taxon>
        <taxon>Pseudomonadati</taxon>
        <taxon>Bacteroidota</taxon>
        <taxon>Bacteroidia</taxon>
        <taxon>Bacteroidales</taxon>
        <taxon>Muribaculaceae</taxon>
        <taxon>Sodaliphilus</taxon>
    </lineage>
</organism>
<protein>
    <submittedName>
        <fullName evidence="2">Uncharacterized protein</fullName>
    </submittedName>
</protein>
<feature type="transmembrane region" description="Helical" evidence="1">
    <location>
        <begin position="411"/>
        <end position="429"/>
    </location>
</feature>
<keyword evidence="3" id="KW-1185">Reference proteome</keyword>
<proteinExistence type="predicted"/>
<dbReference type="AlphaFoldDB" id="A0A6L5XAU4"/>
<keyword evidence="1" id="KW-1133">Transmembrane helix</keyword>
<keyword evidence="1" id="KW-0812">Transmembrane</keyword>
<evidence type="ECO:0000256" key="1">
    <source>
        <dbReference type="SAM" id="Phobius"/>
    </source>
</evidence>
<accession>A0A6L5XAU4</accession>
<dbReference type="EMBL" id="VULT01000001">
    <property type="protein sequence ID" value="MSS16328.1"/>
    <property type="molecule type" value="Genomic_DNA"/>
</dbReference>
<sequence length="439" mass="51200">MKGRQPVLNRVRRLFCLCFWLWLMLYFLSKAGGGDLTYNITSPNCDTAIKSKVEQCYLRNLQFRKAVPHDEIFKPVAHYGNSKEPDYFSGSYYLKTCKKNIDFKYYPATTGHTPRKPFLLLTSIKDSLHVDKIVAWNEPQDFRPTDVYQAANEFKKEMLGGEYSQISYVEDKANLYVLVIIFFLEYRMVLLGLILGLWTAIAILCRCRCRRAATQNEVDTHATNKATSLWENGILKFLNNNPNLFPLMFLAWIILFVLSKMGGYEIHYVVSSPDSDTAIKSKVEQCYLHNSQFRKAVPHDEIFKPETYYGNYHCYSAKYYLRNCKKLISFRYYPRGSNIDGEALVTMQRVGNAKNSDRIVQWRDARHFTAFEICKALREFENEMFNGSKALSYMQSSDNCISFMMMYFIEYKHLILALILGLWIAAAIYRHVAMRNLNL</sequence>
<feature type="transmembrane region" description="Helical" evidence="1">
    <location>
        <begin position="244"/>
        <end position="264"/>
    </location>
</feature>
<name>A0A6L5XAU4_9BACT</name>